<sequence>MAAPTYSQVQEKPLYQPPQYAPPLPMEQGQKSYNELYNHQGPMQEQQKSIWTHEAVAAAAGLAAMNAWEAHAKAGGQEPTHEVMKETLAAMAAAEVDRLIETNGLTWIDKERAQHDAIVQAQHYAEEKYGTSSTGWEHAQTHPAPKEYVWPGNYGPAPYYPAYGMWRTGWARPGGFGAGYGPLMGYGPLTDRLGMAVESWRYGGPLGMRLLNSGVVGLIGGRRPGEPVPPLF</sequence>
<evidence type="ECO:0000313" key="3">
    <source>
        <dbReference type="Proteomes" id="UP000076842"/>
    </source>
</evidence>
<dbReference type="Proteomes" id="UP000076842">
    <property type="component" value="Unassembled WGS sequence"/>
</dbReference>
<evidence type="ECO:0000313" key="2">
    <source>
        <dbReference type="EMBL" id="KZT51246.1"/>
    </source>
</evidence>
<feature type="compositionally biased region" description="Polar residues" evidence="1">
    <location>
        <begin position="1"/>
        <end position="10"/>
    </location>
</feature>
<dbReference type="PANTHER" id="PTHR37450">
    <property type="entry name" value="CIPC PROTEIN"/>
    <property type="match status" value="1"/>
</dbReference>
<dbReference type="OrthoDB" id="9895617at2759"/>
<gene>
    <name evidence="2" type="ORF">CALCODRAFT_503772</name>
</gene>
<dbReference type="PANTHER" id="PTHR37450:SF1">
    <property type="entry name" value="CIPC PROTEIN"/>
    <property type="match status" value="1"/>
</dbReference>
<feature type="compositionally biased region" description="Pro residues" evidence="1">
    <location>
        <begin position="15"/>
        <end position="25"/>
    </location>
</feature>
<keyword evidence="3" id="KW-1185">Reference proteome</keyword>
<dbReference type="AlphaFoldDB" id="A0A165CRD3"/>
<dbReference type="InParanoid" id="A0A165CRD3"/>
<reference evidence="2 3" key="1">
    <citation type="journal article" date="2016" name="Mol. Biol. Evol.">
        <title>Comparative Genomics of Early-Diverging Mushroom-Forming Fungi Provides Insights into the Origins of Lignocellulose Decay Capabilities.</title>
        <authorList>
            <person name="Nagy L.G."/>
            <person name="Riley R."/>
            <person name="Tritt A."/>
            <person name="Adam C."/>
            <person name="Daum C."/>
            <person name="Floudas D."/>
            <person name="Sun H."/>
            <person name="Yadav J.S."/>
            <person name="Pangilinan J."/>
            <person name="Larsson K.H."/>
            <person name="Matsuura K."/>
            <person name="Barry K."/>
            <person name="Labutti K."/>
            <person name="Kuo R."/>
            <person name="Ohm R.A."/>
            <person name="Bhattacharya S.S."/>
            <person name="Shirouzu T."/>
            <person name="Yoshinaga Y."/>
            <person name="Martin F.M."/>
            <person name="Grigoriev I.V."/>
            <person name="Hibbett D.S."/>
        </authorList>
    </citation>
    <scope>NUCLEOTIDE SEQUENCE [LARGE SCALE GENOMIC DNA]</scope>
    <source>
        <strain evidence="2 3">HHB12733</strain>
    </source>
</reference>
<dbReference type="EMBL" id="KV424118">
    <property type="protein sequence ID" value="KZT51246.1"/>
    <property type="molecule type" value="Genomic_DNA"/>
</dbReference>
<proteinExistence type="predicted"/>
<feature type="region of interest" description="Disordered" evidence="1">
    <location>
        <begin position="1"/>
        <end position="29"/>
    </location>
</feature>
<organism evidence="2 3">
    <name type="scientific">Calocera cornea HHB12733</name>
    <dbReference type="NCBI Taxonomy" id="1353952"/>
    <lineage>
        <taxon>Eukaryota</taxon>
        <taxon>Fungi</taxon>
        <taxon>Dikarya</taxon>
        <taxon>Basidiomycota</taxon>
        <taxon>Agaricomycotina</taxon>
        <taxon>Dacrymycetes</taxon>
        <taxon>Dacrymycetales</taxon>
        <taxon>Dacrymycetaceae</taxon>
        <taxon>Calocera</taxon>
    </lineage>
</organism>
<accession>A0A165CRD3</accession>
<dbReference type="STRING" id="1353952.A0A165CRD3"/>
<protein>
    <submittedName>
        <fullName evidence="2">Uncharacterized protein</fullName>
    </submittedName>
</protein>
<dbReference type="Pfam" id="PF12585">
    <property type="entry name" value="DUF3759"/>
    <property type="match status" value="1"/>
</dbReference>
<name>A0A165CRD3_9BASI</name>
<dbReference type="InterPro" id="IPR022234">
    <property type="entry name" value="DUF3759"/>
</dbReference>
<evidence type="ECO:0000256" key="1">
    <source>
        <dbReference type="SAM" id="MobiDB-lite"/>
    </source>
</evidence>